<keyword evidence="16" id="KW-1185">Reference proteome</keyword>
<dbReference type="FunFam" id="1.20.1560.10:FF:000009">
    <property type="entry name" value="ABC transporter B family member 1"/>
    <property type="match status" value="1"/>
</dbReference>
<dbReference type="SUPFAM" id="SSF90123">
    <property type="entry name" value="ABC transporter transmembrane region"/>
    <property type="match status" value="2"/>
</dbReference>
<feature type="domain" description="ABC transporter" evidence="13">
    <location>
        <begin position="1029"/>
        <end position="1265"/>
    </location>
</feature>
<evidence type="ECO:0000256" key="2">
    <source>
        <dbReference type="ARBA" id="ARBA00004236"/>
    </source>
</evidence>
<dbReference type="PANTHER" id="PTHR45136">
    <property type="entry name" value="ABC TRANSPORTER DOMAIN-CONTAINING PROTEIN"/>
    <property type="match status" value="1"/>
</dbReference>
<protein>
    <submittedName>
        <fullName evidence="15">Uncharacterized protein</fullName>
    </submittedName>
</protein>
<dbReference type="CDD" id="cd18577">
    <property type="entry name" value="ABC_6TM_Pgp_ABCB1_D1_like"/>
    <property type="match status" value="1"/>
</dbReference>
<evidence type="ECO:0000313" key="16">
    <source>
        <dbReference type="Proteomes" id="UP000822688"/>
    </source>
</evidence>
<dbReference type="GO" id="GO:0012505">
    <property type="term" value="C:endomembrane system"/>
    <property type="evidence" value="ECO:0007669"/>
    <property type="project" value="UniProtKB-SubCell"/>
</dbReference>
<dbReference type="SUPFAM" id="SSF52540">
    <property type="entry name" value="P-loop containing nucleoside triphosphate hydrolases"/>
    <property type="match status" value="2"/>
</dbReference>
<evidence type="ECO:0000256" key="10">
    <source>
        <dbReference type="ARBA" id="ARBA00023136"/>
    </source>
</evidence>
<dbReference type="Proteomes" id="UP000822688">
    <property type="component" value="Chromosome 11"/>
</dbReference>
<dbReference type="Gene3D" id="1.20.1560.10">
    <property type="entry name" value="ABC transporter type 1, transmembrane domain"/>
    <property type="match status" value="1"/>
</dbReference>
<keyword evidence="10 12" id="KW-0472">Membrane</keyword>
<dbReference type="GO" id="GO:0005886">
    <property type="term" value="C:plasma membrane"/>
    <property type="evidence" value="ECO:0007669"/>
    <property type="project" value="UniProtKB-SubCell"/>
</dbReference>
<evidence type="ECO:0000256" key="8">
    <source>
        <dbReference type="ARBA" id="ARBA00022840"/>
    </source>
</evidence>
<feature type="transmembrane region" description="Helical" evidence="12">
    <location>
        <begin position="828"/>
        <end position="846"/>
    </location>
</feature>
<evidence type="ECO:0000259" key="14">
    <source>
        <dbReference type="PROSITE" id="PS50929"/>
    </source>
</evidence>
<evidence type="ECO:0000313" key="15">
    <source>
        <dbReference type="EMBL" id="KAG0557062.1"/>
    </source>
</evidence>
<keyword evidence="8" id="KW-0067">ATP-binding</keyword>
<sequence length="1272" mass="138050">MGLREENGDPVGGEVVEIAQEPSLTKDSVVMKKVQGAGPSVAFWELFRYADGFDKFLIVAGTVGAVASGLSLPVLLVIQAKLLNSFGTLHGNELYKEACKYALLFVYASMGSGFAAYVETTCWMCTGERQSARIRAKYLRATLRQDVGYFDSPSSSTAEVVNNVAADATLVQEAMSEKVGNYVKNMTTFLAGYAVSFFLVWRLALIVLPFLPLLLVPGAYYNRAISSLALRMQTSYNIAGGIVEQALSSVRTVYSFVAEDGTVKAYSESLDSTLKLGLKQGYAKGIAIGSVGLCYAIWALMAWYGSEEVIKGHAQGGIVIVTGFLLVHGGMALGNAVPFYKTMGEGCAAAFRIFELIKRDPPIDADDMNGQTLEKVVGNLELRNVDFAYPTRLDVPVLQKFCLKIPAGKTVALVGQSGSGKSTVIALFERFYDASAGEVLLDGVDIKNLQLKWLRQQMGLVSQEPALFATSIKENIMYGKDNATEDEVIEAAKSANAFNFIDELPEGFDTQVGERGVQMSGGQKQRIAIARALLRNPPVMLLDEATSALDAESEKVVQEALERAALGRTTVVVAHRLSSISNADVIAVIQSGQVLEMGSHEELLTKGGGYAALIQLHKARHEDQTPRDDDMKLRSSDVLLGEQSGRISDELSGNSEASVKTIQKSREAVTLKALDRNLDTTERKPQKPRLPSMRRLLALNKPEWKQGLLGVAGAIGFGFVQPIYAYTIGDLLGSFYSKDSAKLRHDVKMNVIVLMSLAVFAFAVNILQHYNFADLGERLTKRIRVRMLTNILRFEVGWYDKDENASGAICSRLATDANTIRGLVGDRISLIVGTGSAIAVSFGLGLYILWPLALVVISVQPLIILSFYFKKVLLTQFAMETVKAQQGASQVASEAVAQHRTVTAFSAQDKVLSLFEAKLEKPRREVMKRAHIAGACLGASDLVLYASWGLDFWYGGRLASQEKATFTEVFQVFMVLVSSGRLLAEAGTLTPDIAKGSAAAASVFEILDRDTSINPTEPSDQVGKVEGHIDVRNVTFSYPSRPNVVVFQDFSLTVRAGSTVAMVGQSGSGKSTIIGLIERFYDPSEGEILIDGKNIKSMNLRSLRSHIGLVSQEPTLFAGTLRQNIAYGRENATEEEIIEASRAANAHNFISSLPMGYDTYAGERGVQLSGGQKQRIAIARAVLKNPAILLLDEATSALDAASERIVQDALDRMMVGRTTIVVAHRLSTIQNAETIAVLEHGAILEQGCHKDLLAKKGAYHSLVYLQTKHTEE</sequence>
<feature type="transmembrane region" description="Helical" evidence="12">
    <location>
        <begin position="708"/>
        <end position="729"/>
    </location>
</feature>
<evidence type="ECO:0000256" key="1">
    <source>
        <dbReference type="ARBA" id="ARBA00004127"/>
    </source>
</evidence>
<dbReference type="GO" id="GO:0048608">
    <property type="term" value="P:reproductive structure development"/>
    <property type="evidence" value="ECO:0007669"/>
    <property type="project" value="UniProtKB-ARBA"/>
</dbReference>
<dbReference type="InterPro" id="IPR003593">
    <property type="entry name" value="AAA+_ATPase"/>
</dbReference>
<dbReference type="GO" id="GO:0009958">
    <property type="term" value="P:positive gravitropism"/>
    <property type="evidence" value="ECO:0007669"/>
    <property type="project" value="UniProtKB-ARBA"/>
</dbReference>
<dbReference type="InterPro" id="IPR036640">
    <property type="entry name" value="ABC1_TM_sf"/>
</dbReference>
<dbReference type="GO" id="GO:0005524">
    <property type="term" value="F:ATP binding"/>
    <property type="evidence" value="ECO:0007669"/>
    <property type="project" value="UniProtKB-KW"/>
</dbReference>
<dbReference type="GO" id="GO:0099402">
    <property type="term" value="P:plant organ development"/>
    <property type="evidence" value="ECO:0007669"/>
    <property type="project" value="UniProtKB-ARBA"/>
</dbReference>
<dbReference type="FunFam" id="1.20.1560.10:FF:000029">
    <property type="entry name" value="ABC transporter B family member 1"/>
    <property type="match status" value="1"/>
</dbReference>
<feature type="transmembrane region" description="Helical" evidence="12">
    <location>
        <begin position="316"/>
        <end position="334"/>
    </location>
</feature>
<dbReference type="AlphaFoldDB" id="A0A8T0GIU8"/>
<keyword evidence="5 12" id="KW-0812">Transmembrane</keyword>
<dbReference type="Gene3D" id="3.40.50.300">
    <property type="entry name" value="P-loop containing nucleotide triphosphate hydrolases"/>
    <property type="match status" value="2"/>
</dbReference>
<keyword evidence="9 12" id="KW-1133">Transmembrane helix</keyword>
<dbReference type="GO" id="GO:0048367">
    <property type="term" value="P:shoot system development"/>
    <property type="evidence" value="ECO:0007669"/>
    <property type="project" value="UniProtKB-ARBA"/>
</dbReference>
<evidence type="ECO:0000256" key="5">
    <source>
        <dbReference type="ARBA" id="ARBA00022692"/>
    </source>
</evidence>
<evidence type="ECO:0000259" key="13">
    <source>
        <dbReference type="PROSITE" id="PS50893"/>
    </source>
</evidence>
<dbReference type="GO" id="GO:1900459">
    <property type="term" value="P:positive regulation of brassinosteroid mediated signaling pathway"/>
    <property type="evidence" value="ECO:0007669"/>
    <property type="project" value="UniProtKB-ARBA"/>
</dbReference>
<dbReference type="CDD" id="cd03249">
    <property type="entry name" value="ABC_MTABC3_MDL1_MDL2"/>
    <property type="match status" value="2"/>
</dbReference>
<dbReference type="SMART" id="SM00382">
    <property type="entry name" value="AAA"/>
    <property type="match status" value="2"/>
</dbReference>
<evidence type="ECO:0000256" key="9">
    <source>
        <dbReference type="ARBA" id="ARBA00022989"/>
    </source>
</evidence>
<organism evidence="15 16">
    <name type="scientific">Ceratodon purpureus</name>
    <name type="common">Fire moss</name>
    <name type="synonym">Dicranum purpureum</name>
    <dbReference type="NCBI Taxonomy" id="3225"/>
    <lineage>
        <taxon>Eukaryota</taxon>
        <taxon>Viridiplantae</taxon>
        <taxon>Streptophyta</taxon>
        <taxon>Embryophyta</taxon>
        <taxon>Bryophyta</taxon>
        <taxon>Bryophytina</taxon>
        <taxon>Bryopsida</taxon>
        <taxon>Dicranidae</taxon>
        <taxon>Pseudoditrichales</taxon>
        <taxon>Ditrichaceae</taxon>
        <taxon>Ceratodon</taxon>
    </lineage>
</organism>
<dbReference type="GO" id="GO:0010329">
    <property type="term" value="F:auxin efflux transmembrane transporter activity"/>
    <property type="evidence" value="ECO:0007669"/>
    <property type="project" value="UniProtKB-ARBA"/>
</dbReference>
<keyword evidence="11" id="KW-0325">Glycoprotein</keyword>
<proteinExistence type="inferred from homology"/>
<feature type="transmembrane region" description="Helical" evidence="12">
    <location>
        <begin position="190"/>
        <end position="216"/>
    </location>
</feature>
<dbReference type="FunFam" id="3.40.50.300:FF:000205">
    <property type="entry name" value="ABC transporter B family member 4"/>
    <property type="match status" value="2"/>
</dbReference>
<dbReference type="EMBL" id="CM026432">
    <property type="protein sequence ID" value="KAG0557062.1"/>
    <property type="molecule type" value="Genomic_DNA"/>
</dbReference>
<keyword evidence="7" id="KW-0547">Nucleotide-binding</keyword>
<accession>A0A8T0GIU8</accession>
<dbReference type="CDD" id="cd18578">
    <property type="entry name" value="ABC_6TM_Pgp_ABCB1_D2_like"/>
    <property type="match status" value="1"/>
</dbReference>
<feature type="transmembrane region" description="Helical" evidence="12">
    <location>
        <begin position="56"/>
        <end position="78"/>
    </location>
</feature>
<keyword evidence="4" id="KW-0813">Transport</keyword>
<feature type="transmembrane region" description="Helical" evidence="12">
    <location>
        <begin position="749"/>
        <end position="772"/>
    </location>
</feature>
<evidence type="ECO:0000256" key="12">
    <source>
        <dbReference type="SAM" id="Phobius"/>
    </source>
</evidence>
<gene>
    <name evidence="15" type="ORF">KC19_11G099900</name>
</gene>
<dbReference type="GO" id="GO:0009926">
    <property type="term" value="P:auxin polar transport"/>
    <property type="evidence" value="ECO:0007669"/>
    <property type="project" value="UniProtKB-ARBA"/>
</dbReference>
<evidence type="ECO:0000256" key="11">
    <source>
        <dbReference type="ARBA" id="ARBA00023180"/>
    </source>
</evidence>
<reference evidence="15 16" key="1">
    <citation type="submission" date="2020-06" db="EMBL/GenBank/DDBJ databases">
        <title>WGS assembly of Ceratodon purpureus strain R40.</title>
        <authorList>
            <person name="Carey S.B."/>
            <person name="Jenkins J."/>
            <person name="Shu S."/>
            <person name="Lovell J.T."/>
            <person name="Sreedasyam A."/>
            <person name="Maumus F."/>
            <person name="Tiley G.P."/>
            <person name="Fernandez-Pozo N."/>
            <person name="Barry K."/>
            <person name="Chen C."/>
            <person name="Wang M."/>
            <person name="Lipzen A."/>
            <person name="Daum C."/>
            <person name="Saski C.A."/>
            <person name="Payton A.C."/>
            <person name="Mcbreen J.C."/>
            <person name="Conrad R.E."/>
            <person name="Kollar L.M."/>
            <person name="Olsson S."/>
            <person name="Huttunen S."/>
            <person name="Landis J.B."/>
            <person name="Wickett N.J."/>
            <person name="Johnson M.G."/>
            <person name="Rensing S.A."/>
            <person name="Grimwood J."/>
            <person name="Schmutz J."/>
            <person name="Mcdaniel S.F."/>
        </authorList>
    </citation>
    <scope>NUCLEOTIDE SEQUENCE [LARGE SCALE GENOMIC DNA]</scope>
    <source>
        <strain evidence="15 16">R40</strain>
    </source>
</reference>
<dbReference type="GO" id="GO:0009640">
    <property type="term" value="P:photomorphogenesis"/>
    <property type="evidence" value="ECO:0007669"/>
    <property type="project" value="UniProtKB-ARBA"/>
</dbReference>
<dbReference type="GO" id="GO:0043481">
    <property type="term" value="P:anthocyanin accumulation in tissues in response to UV light"/>
    <property type="evidence" value="ECO:0007669"/>
    <property type="project" value="UniProtKB-ARBA"/>
</dbReference>
<feature type="domain" description="ABC transmembrane type-1" evidence="14">
    <location>
        <begin position="708"/>
        <end position="995"/>
    </location>
</feature>
<feature type="transmembrane region" description="Helical" evidence="12">
    <location>
        <begin position="98"/>
        <end position="118"/>
    </location>
</feature>
<feature type="domain" description="ABC transmembrane type-1" evidence="14">
    <location>
        <begin position="59"/>
        <end position="345"/>
    </location>
</feature>
<dbReference type="GO" id="GO:0140359">
    <property type="term" value="F:ABC-type transporter activity"/>
    <property type="evidence" value="ECO:0007669"/>
    <property type="project" value="InterPro"/>
</dbReference>
<evidence type="ECO:0000256" key="7">
    <source>
        <dbReference type="ARBA" id="ARBA00022741"/>
    </source>
</evidence>
<dbReference type="Pfam" id="PF00664">
    <property type="entry name" value="ABC_membrane"/>
    <property type="match status" value="2"/>
</dbReference>
<evidence type="ECO:0000256" key="3">
    <source>
        <dbReference type="ARBA" id="ARBA00007577"/>
    </source>
</evidence>
<dbReference type="PANTHER" id="PTHR45136:SF2">
    <property type="entry name" value="ABC TRANSPORTER DOMAIN-CONTAINING PROTEIN"/>
    <property type="match status" value="1"/>
</dbReference>
<dbReference type="PROSITE" id="PS50929">
    <property type="entry name" value="ABC_TM1F"/>
    <property type="match status" value="2"/>
</dbReference>
<dbReference type="GO" id="GO:0009637">
    <property type="term" value="P:response to blue light"/>
    <property type="evidence" value="ECO:0007669"/>
    <property type="project" value="UniProtKB-ARBA"/>
</dbReference>
<dbReference type="Pfam" id="PF00005">
    <property type="entry name" value="ABC_tran"/>
    <property type="match status" value="2"/>
</dbReference>
<dbReference type="GO" id="GO:0016887">
    <property type="term" value="F:ATP hydrolysis activity"/>
    <property type="evidence" value="ECO:0007669"/>
    <property type="project" value="InterPro"/>
</dbReference>
<dbReference type="PROSITE" id="PS00211">
    <property type="entry name" value="ABC_TRANSPORTER_1"/>
    <property type="match status" value="2"/>
</dbReference>
<name>A0A8T0GIU8_CERPU</name>
<keyword evidence="6" id="KW-0677">Repeat</keyword>
<feature type="transmembrane region" description="Helical" evidence="12">
    <location>
        <begin position="285"/>
        <end position="304"/>
    </location>
</feature>
<dbReference type="PROSITE" id="PS50893">
    <property type="entry name" value="ABC_TRANSPORTER_2"/>
    <property type="match status" value="2"/>
</dbReference>
<dbReference type="GO" id="GO:0009741">
    <property type="term" value="P:response to brassinosteroid"/>
    <property type="evidence" value="ECO:0007669"/>
    <property type="project" value="UniProtKB-ARBA"/>
</dbReference>
<comment type="caution">
    <text evidence="15">The sequence shown here is derived from an EMBL/GenBank/DDBJ whole genome shotgun (WGS) entry which is preliminary data.</text>
</comment>
<comment type="subcellular location">
    <subcellularLocation>
        <location evidence="2">Cell membrane</location>
    </subcellularLocation>
    <subcellularLocation>
        <location evidence="1">Endomembrane system</location>
        <topology evidence="1">Multi-pass membrane protein</topology>
    </subcellularLocation>
</comment>
<evidence type="ECO:0000256" key="6">
    <source>
        <dbReference type="ARBA" id="ARBA00022737"/>
    </source>
</evidence>
<dbReference type="InterPro" id="IPR011527">
    <property type="entry name" value="ABC1_TM_dom"/>
</dbReference>
<dbReference type="InterPro" id="IPR027417">
    <property type="entry name" value="P-loop_NTPase"/>
</dbReference>
<feature type="domain" description="ABC transporter" evidence="13">
    <location>
        <begin position="380"/>
        <end position="616"/>
    </location>
</feature>
<comment type="similarity">
    <text evidence="3">Belongs to the ABC transporter superfamily. ABCB family. Multidrug resistance exporter (TC 3.A.1.201) subfamily.</text>
</comment>
<evidence type="ECO:0000256" key="4">
    <source>
        <dbReference type="ARBA" id="ARBA00022448"/>
    </source>
</evidence>
<dbReference type="InterPro" id="IPR017871">
    <property type="entry name" value="ABC_transporter-like_CS"/>
</dbReference>
<dbReference type="InterPro" id="IPR003439">
    <property type="entry name" value="ABC_transporter-like_ATP-bd"/>
</dbReference>
<dbReference type="GO" id="GO:0008361">
    <property type="term" value="P:regulation of cell size"/>
    <property type="evidence" value="ECO:0007669"/>
    <property type="project" value="UniProtKB-ARBA"/>
</dbReference>